<keyword evidence="3" id="KW-0238">DNA-binding</keyword>
<keyword evidence="2" id="KW-0229">DNA integration</keyword>
<evidence type="ECO:0000256" key="3">
    <source>
        <dbReference type="ARBA" id="ARBA00023125"/>
    </source>
</evidence>
<dbReference type="PROSITE" id="PS51900">
    <property type="entry name" value="CB"/>
    <property type="match status" value="1"/>
</dbReference>
<evidence type="ECO:0000259" key="7">
    <source>
        <dbReference type="PROSITE" id="PS51900"/>
    </source>
</evidence>
<dbReference type="Gene3D" id="1.10.443.10">
    <property type="entry name" value="Intergrase catalytic core"/>
    <property type="match status" value="1"/>
</dbReference>
<feature type="region of interest" description="Disordered" evidence="5">
    <location>
        <begin position="1"/>
        <end position="30"/>
    </location>
</feature>
<dbReference type="InterPro" id="IPR002104">
    <property type="entry name" value="Integrase_catalytic"/>
</dbReference>
<comment type="similarity">
    <text evidence="1">Belongs to the 'phage' integrase family.</text>
</comment>
<dbReference type="GO" id="GO:0015074">
    <property type="term" value="P:DNA integration"/>
    <property type="evidence" value="ECO:0007669"/>
    <property type="project" value="UniProtKB-KW"/>
</dbReference>
<dbReference type="EMBL" id="VSSQ01007879">
    <property type="protein sequence ID" value="MPM37250.1"/>
    <property type="molecule type" value="Genomic_DNA"/>
</dbReference>
<keyword evidence="4" id="KW-0233">DNA recombination</keyword>
<proteinExistence type="inferred from homology"/>
<dbReference type="GO" id="GO:0003677">
    <property type="term" value="F:DNA binding"/>
    <property type="evidence" value="ECO:0007669"/>
    <property type="project" value="UniProtKB-KW"/>
</dbReference>
<feature type="domain" description="Core-binding (CB)" evidence="7">
    <location>
        <begin position="34"/>
        <end position="112"/>
    </location>
</feature>
<dbReference type="InterPro" id="IPR044068">
    <property type="entry name" value="CB"/>
</dbReference>
<dbReference type="InterPro" id="IPR011010">
    <property type="entry name" value="DNA_brk_join_enz"/>
</dbReference>
<protein>
    <submittedName>
        <fullName evidence="8">Tyrosine recombinase XerC</fullName>
    </submittedName>
</protein>
<dbReference type="SUPFAM" id="SSF56349">
    <property type="entry name" value="DNA breaking-rejoining enzymes"/>
    <property type="match status" value="1"/>
</dbReference>
<dbReference type="GO" id="GO:0006310">
    <property type="term" value="P:DNA recombination"/>
    <property type="evidence" value="ECO:0007669"/>
    <property type="project" value="UniProtKB-KW"/>
</dbReference>
<dbReference type="AlphaFoldDB" id="A0A644Z8N6"/>
<dbReference type="Gene3D" id="1.10.150.130">
    <property type="match status" value="1"/>
</dbReference>
<dbReference type="InterPro" id="IPR050090">
    <property type="entry name" value="Tyrosine_recombinase_XerCD"/>
</dbReference>
<dbReference type="PANTHER" id="PTHR30349">
    <property type="entry name" value="PHAGE INTEGRASE-RELATED"/>
    <property type="match status" value="1"/>
</dbReference>
<evidence type="ECO:0000256" key="1">
    <source>
        <dbReference type="ARBA" id="ARBA00008857"/>
    </source>
</evidence>
<dbReference type="InterPro" id="IPR013762">
    <property type="entry name" value="Integrase-like_cat_sf"/>
</dbReference>
<comment type="caution">
    <text evidence="8">The sequence shown here is derived from an EMBL/GenBank/DDBJ whole genome shotgun (WGS) entry which is preliminary data.</text>
</comment>
<feature type="domain" description="Tyr recombinase" evidence="6">
    <location>
        <begin position="133"/>
        <end position="317"/>
    </location>
</feature>
<name>A0A644Z8N6_9ZZZZ</name>
<dbReference type="PANTHER" id="PTHR30349:SF64">
    <property type="entry name" value="PROPHAGE INTEGRASE INTD-RELATED"/>
    <property type="match status" value="1"/>
</dbReference>
<organism evidence="8">
    <name type="scientific">bioreactor metagenome</name>
    <dbReference type="NCBI Taxonomy" id="1076179"/>
    <lineage>
        <taxon>unclassified sequences</taxon>
        <taxon>metagenomes</taxon>
        <taxon>ecological metagenomes</taxon>
    </lineage>
</organism>
<sequence>MKRISPKSRKVKLPSGKRPQLSQEHQQRIQKFRQSNTPLRDLFREDLTLHKFAPRTIARYLDAAITFVAYFNRPPQFISDDEIRAYLRYQSEKRRLKSGSMGIIHGMLKYLYTKTLREERPVLDIYRTPKDAPEKIILSQAQVAKALRYVRDIRFRTALELIYSCGLRETEALHLTVHDINRAQGLLTIHGKGSKDRMVPIADIMLEKLTILWKSHRHPELLFPAYEPWRRSGAPRTGTLDRPIIGQTLLLVWQKAVRESGFTRTINVHTLRHCYGTHLLEEGASERSVQDNLGHRSSRTTSTYVHQTAKRTRQSADAVERIAQNLPR</sequence>
<feature type="compositionally biased region" description="Basic residues" evidence="5">
    <location>
        <begin position="1"/>
        <end position="12"/>
    </location>
</feature>
<dbReference type="Pfam" id="PF13495">
    <property type="entry name" value="Phage_int_SAM_4"/>
    <property type="match status" value="1"/>
</dbReference>
<evidence type="ECO:0000259" key="6">
    <source>
        <dbReference type="PROSITE" id="PS51898"/>
    </source>
</evidence>
<evidence type="ECO:0000313" key="8">
    <source>
        <dbReference type="EMBL" id="MPM37250.1"/>
    </source>
</evidence>
<evidence type="ECO:0000256" key="4">
    <source>
        <dbReference type="ARBA" id="ARBA00023172"/>
    </source>
</evidence>
<dbReference type="PROSITE" id="PS51898">
    <property type="entry name" value="TYR_RECOMBINASE"/>
    <property type="match status" value="1"/>
</dbReference>
<dbReference type="Pfam" id="PF00589">
    <property type="entry name" value="Phage_integrase"/>
    <property type="match status" value="1"/>
</dbReference>
<evidence type="ECO:0000256" key="5">
    <source>
        <dbReference type="SAM" id="MobiDB-lite"/>
    </source>
</evidence>
<gene>
    <name evidence="8" type="primary">xerC_140</name>
    <name evidence="8" type="ORF">SDC9_83857</name>
</gene>
<accession>A0A644Z8N6</accession>
<reference evidence="8" key="1">
    <citation type="submission" date="2019-08" db="EMBL/GenBank/DDBJ databases">
        <authorList>
            <person name="Kucharzyk K."/>
            <person name="Murdoch R.W."/>
            <person name="Higgins S."/>
            <person name="Loffler F."/>
        </authorList>
    </citation>
    <scope>NUCLEOTIDE SEQUENCE</scope>
</reference>
<dbReference type="InterPro" id="IPR010998">
    <property type="entry name" value="Integrase_recombinase_N"/>
</dbReference>
<dbReference type="InterPro" id="IPR004107">
    <property type="entry name" value="Integrase_SAM-like_N"/>
</dbReference>
<evidence type="ECO:0000256" key="2">
    <source>
        <dbReference type="ARBA" id="ARBA00022908"/>
    </source>
</evidence>